<feature type="signal peptide" evidence="1">
    <location>
        <begin position="1"/>
        <end position="25"/>
    </location>
</feature>
<reference evidence="3 4" key="1">
    <citation type="submission" date="2024-03" db="EMBL/GenBank/DDBJ databases">
        <title>The genome assembly and annotation of the cricket Gryllus longicercus Weissman &amp; Gray.</title>
        <authorList>
            <person name="Szrajer S."/>
            <person name="Gray D."/>
            <person name="Ylla G."/>
        </authorList>
    </citation>
    <scope>NUCLEOTIDE SEQUENCE [LARGE SCALE GENOMIC DNA]</scope>
    <source>
        <strain evidence="3">DAG 2021-001</strain>
        <tissue evidence="3">Whole body minus gut</tissue>
    </source>
</reference>
<keyword evidence="4" id="KW-1185">Reference proteome</keyword>
<sequence length="392" mass="42851">MAALRFAALLLWAALLTLTARKARGASATSSRFATRELSVNMTCKDNNECNAKKHLTCNVSTGRCTCVNGYSPMGPTSCGKKLGDVCDRNCDAQNSRCKLVGDKYICLCEEGLTASTDGTFCYGKPLMFEDVCDHSANCTDVGSRVICKNFACVCEENYVRWHGQCLEKIDRLDVPCNEDTQVCFSESESDSANKKICLNGFCRCVSGFVPHDGMCKKKISLLGAPCNATTHVCHKDDDGANQTLQCHNGICQCKDIFLLEDGKCKKKIDVLGAKCSPGTEICYADSEGKRRQCRDGTCQCKSSFVNENGICKQKISLMGAPCNATADVCYFKEDGNQQKTHCKDGVCQCKAEFALTDKKCQKLKSGNNHAEARFIGRIAWIPLIAVISVMR</sequence>
<comment type="caution">
    <text evidence="3">The sequence shown here is derived from an EMBL/GenBank/DDBJ whole genome shotgun (WGS) entry which is preliminary data.</text>
</comment>
<dbReference type="PANTHER" id="PTHR39069:SF8">
    <property type="entry name" value="FI17111P1"/>
    <property type="match status" value="1"/>
</dbReference>
<dbReference type="InterPro" id="IPR006149">
    <property type="entry name" value="EB_dom"/>
</dbReference>
<feature type="chain" id="PRO_5042942172" description="EB domain-containing protein" evidence="1">
    <location>
        <begin position="26"/>
        <end position="392"/>
    </location>
</feature>
<evidence type="ECO:0000313" key="4">
    <source>
        <dbReference type="Proteomes" id="UP001378592"/>
    </source>
</evidence>
<evidence type="ECO:0000313" key="3">
    <source>
        <dbReference type="EMBL" id="KAK7873312.1"/>
    </source>
</evidence>
<dbReference type="PANTHER" id="PTHR39069">
    <property type="entry name" value="ECDYSONE-INDUCIBLE GENE E1, ISOFORM A"/>
    <property type="match status" value="1"/>
</dbReference>
<feature type="domain" description="EB" evidence="2">
    <location>
        <begin position="155"/>
        <end position="216"/>
    </location>
</feature>
<dbReference type="EMBL" id="JAZDUA010000015">
    <property type="protein sequence ID" value="KAK7873312.1"/>
    <property type="molecule type" value="Genomic_DNA"/>
</dbReference>
<proteinExistence type="predicted"/>
<accession>A0AAN9ZGJ0</accession>
<dbReference type="Proteomes" id="UP001378592">
    <property type="component" value="Unassembled WGS sequence"/>
</dbReference>
<protein>
    <recommendedName>
        <fullName evidence="2">EB domain-containing protein</fullName>
    </recommendedName>
</protein>
<gene>
    <name evidence="3" type="ORF">R5R35_011370</name>
</gene>
<dbReference type="Pfam" id="PF01683">
    <property type="entry name" value="EB"/>
    <property type="match status" value="1"/>
</dbReference>
<evidence type="ECO:0000256" key="1">
    <source>
        <dbReference type="SAM" id="SignalP"/>
    </source>
</evidence>
<evidence type="ECO:0000259" key="2">
    <source>
        <dbReference type="Pfam" id="PF01683"/>
    </source>
</evidence>
<name>A0AAN9ZGJ0_9ORTH</name>
<dbReference type="Gene3D" id="2.90.20.10">
    <property type="entry name" value="Plasmodium vivax P25 domain"/>
    <property type="match status" value="1"/>
</dbReference>
<organism evidence="3 4">
    <name type="scientific">Gryllus longicercus</name>
    <dbReference type="NCBI Taxonomy" id="2509291"/>
    <lineage>
        <taxon>Eukaryota</taxon>
        <taxon>Metazoa</taxon>
        <taxon>Ecdysozoa</taxon>
        <taxon>Arthropoda</taxon>
        <taxon>Hexapoda</taxon>
        <taxon>Insecta</taxon>
        <taxon>Pterygota</taxon>
        <taxon>Neoptera</taxon>
        <taxon>Polyneoptera</taxon>
        <taxon>Orthoptera</taxon>
        <taxon>Ensifera</taxon>
        <taxon>Gryllidea</taxon>
        <taxon>Grylloidea</taxon>
        <taxon>Gryllidae</taxon>
        <taxon>Gryllinae</taxon>
        <taxon>Gryllus</taxon>
    </lineage>
</organism>
<keyword evidence="1" id="KW-0732">Signal</keyword>
<dbReference type="AlphaFoldDB" id="A0AAN9ZGJ0"/>